<proteinExistence type="inferred from homology"/>
<dbReference type="PANTHER" id="PTHR35147:SF3">
    <property type="entry name" value="CHEMORECEPTOR GLUTAMINE DEAMIDASE CHED 1-RELATED"/>
    <property type="match status" value="1"/>
</dbReference>
<reference evidence="4 5" key="1">
    <citation type="submission" date="2022-03" db="EMBL/GenBank/DDBJ databases">
        <title>Genomic Encyclopedia of Type Strains, Phase III (KMG-III): the genomes of soil and plant-associated and newly described type strains.</title>
        <authorList>
            <person name="Whitman W."/>
        </authorList>
    </citation>
    <scope>NUCLEOTIDE SEQUENCE [LARGE SCALE GENOMIC DNA]</scope>
    <source>
        <strain evidence="4 5">BSker1</strain>
    </source>
</reference>
<evidence type="ECO:0000313" key="4">
    <source>
        <dbReference type="EMBL" id="MCP1726469.1"/>
    </source>
</evidence>
<organism evidence="4 5">
    <name type="scientific">Natronospira proteinivora</name>
    <dbReference type="NCBI Taxonomy" id="1807133"/>
    <lineage>
        <taxon>Bacteria</taxon>
        <taxon>Pseudomonadati</taxon>
        <taxon>Pseudomonadota</taxon>
        <taxon>Gammaproteobacteria</taxon>
        <taxon>Natronospirales</taxon>
        <taxon>Natronospiraceae</taxon>
        <taxon>Natronospira</taxon>
    </lineage>
</organism>
<dbReference type="Gene3D" id="3.30.1330.200">
    <property type="match status" value="1"/>
</dbReference>
<dbReference type="RefSeq" id="WP_253444801.1">
    <property type="nucleotide sequence ID" value="NZ_JALJYF010000001.1"/>
</dbReference>
<keyword evidence="2 3" id="KW-0378">Hydrolase</keyword>
<keyword evidence="1 3" id="KW-0145">Chemotaxis</keyword>
<dbReference type="InterPro" id="IPR005659">
    <property type="entry name" value="Chemorcpt_Glu_NH3ase_CheD"/>
</dbReference>
<sequence length="216" mass="23278">MQRVFGGSSDGFCSFDPLLDREITRIHAGGYCVVQGEAVLSTLLGSCVSVCLRDPKGPVTAMNHFLLPGEQARHSLGGAGNNGDYPVSRMLAMARPTPEGDCRYGIYAMSAMIDSMLLMGACMERLEAKIFGGAMMINASRDIGGVNVTFAEEKLHSLGVPILASDVGGKYHRVIRFFSESGRVLVSRGNESRTLGRYTAAVTNARGVQTDQRREH</sequence>
<protein>
    <recommendedName>
        <fullName evidence="3">Probable chemoreceptor glutamine deamidase CheD</fullName>
        <ecNumber evidence="3">3.5.1.44</ecNumber>
    </recommendedName>
</protein>
<dbReference type="Pfam" id="PF03975">
    <property type="entry name" value="CheD"/>
    <property type="match status" value="1"/>
</dbReference>
<dbReference type="GO" id="GO:0050568">
    <property type="term" value="F:protein-glutamine glutaminase activity"/>
    <property type="evidence" value="ECO:0007669"/>
    <property type="project" value="UniProtKB-EC"/>
</dbReference>
<comment type="caution">
    <text evidence="4">The sequence shown here is derived from an EMBL/GenBank/DDBJ whole genome shotgun (WGS) entry which is preliminary data.</text>
</comment>
<dbReference type="InterPro" id="IPR038592">
    <property type="entry name" value="CheD-like_sf"/>
</dbReference>
<dbReference type="SUPFAM" id="SSF64438">
    <property type="entry name" value="CNF1/YfiH-like putative cysteine hydrolases"/>
    <property type="match status" value="1"/>
</dbReference>
<evidence type="ECO:0000313" key="5">
    <source>
        <dbReference type="Proteomes" id="UP001523550"/>
    </source>
</evidence>
<accession>A0ABT1G584</accession>
<evidence type="ECO:0000256" key="3">
    <source>
        <dbReference type="HAMAP-Rule" id="MF_01440"/>
    </source>
</evidence>
<comment type="function">
    <text evidence="3">Probably deamidates glutamine residues to glutamate on methyl-accepting chemotaxis receptors (MCPs), playing an important role in chemotaxis.</text>
</comment>
<keyword evidence="5" id="KW-1185">Reference proteome</keyword>
<evidence type="ECO:0000256" key="1">
    <source>
        <dbReference type="ARBA" id="ARBA00022500"/>
    </source>
</evidence>
<name>A0ABT1G584_9GAMM</name>
<dbReference type="HAMAP" id="MF_01440">
    <property type="entry name" value="CheD"/>
    <property type="match status" value="1"/>
</dbReference>
<dbReference type="EC" id="3.5.1.44" evidence="3"/>
<gene>
    <name evidence="3" type="primary">cheD</name>
    <name evidence="4" type="ORF">J2T60_000434</name>
</gene>
<dbReference type="PANTHER" id="PTHR35147">
    <property type="entry name" value="CHEMORECEPTOR GLUTAMINE DEAMIDASE CHED-RELATED"/>
    <property type="match status" value="1"/>
</dbReference>
<dbReference type="InterPro" id="IPR011324">
    <property type="entry name" value="Cytotoxic_necrot_fac-like_cat"/>
</dbReference>
<dbReference type="EMBL" id="JALJYF010000001">
    <property type="protein sequence ID" value="MCP1726469.1"/>
    <property type="molecule type" value="Genomic_DNA"/>
</dbReference>
<dbReference type="Proteomes" id="UP001523550">
    <property type="component" value="Unassembled WGS sequence"/>
</dbReference>
<dbReference type="CDD" id="cd16352">
    <property type="entry name" value="CheD"/>
    <property type="match status" value="1"/>
</dbReference>
<comment type="similarity">
    <text evidence="3">Belongs to the CheD family.</text>
</comment>
<evidence type="ECO:0000256" key="2">
    <source>
        <dbReference type="ARBA" id="ARBA00022801"/>
    </source>
</evidence>
<comment type="catalytic activity">
    <reaction evidence="3">
        <text>L-glutaminyl-[protein] + H2O = L-glutamyl-[protein] + NH4(+)</text>
        <dbReference type="Rhea" id="RHEA:16441"/>
        <dbReference type="Rhea" id="RHEA-COMP:10207"/>
        <dbReference type="Rhea" id="RHEA-COMP:10208"/>
        <dbReference type="ChEBI" id="CHEBI:15377"/>
        <dbReference type="ChEBI" id="CHEBI:28938"/>
        <dbReference type="ChEBI" id="CHEBI:29973"/>
        <dbReference type="ChEBI" id="CHEBI:30011"/>
        <dbReference type="EC" id="3.5.1.44"/>
    </reaction>
</comment>